<feature type="domain" description="PurM-like C-terminal" evidence="3">
    <location>
        <begin position="199"/>
        <end position="302"/>
    </location>
</feature>
<feature type="binding site" evidence="1">
    <location>
        <position position="218"/>
    </location>
    <ligand>
        <name>Mg(2+)</name>
        <dbReference type="ChEBI" id="CHEBI:18420"/>
        <label>5</label>
    </ligand>
</feature>
<keyword evidence="1" id="KW-0547">Nucleotide-binding</keyword>
<feature type="binding site" evidence="1">
    <location>
        <position position="79"/>
    </location>
    <ligand>
        <name>Mg(2+)</name>
        <dbReference type="ChEBI" id="CHEBI:18420"/>
        <label>2</label>
    </ligand>
</feature>
<keyword evidence="1 4" id="KW-0418">Kinase</keyword>
<dbReference type="InterPro" id="IPR016188">
    <property type="entry name" value="PurM-like_N"/>
</dbReference>
<comment type="similarity">
    <text evidence="1">Belongs to the thiamine-monophosphate kinase family.</text>
</comment>
<feature type="binding site" evidence="1">
    <location>
        <position position="320"/>
    </location>
    <ligand>
        <name>substrate</name>
    </ligand>
</feature>
<keyword evidence="1" id="KW-0460">Magnesium</keyword>
<feature type="binding site" evidence="1">
    <location>
        <position position="215"/>
    </location>
    <ligand>
        <name>Mg(2+)</name>
        <dbReference type="ChEBI" id="CHEBI:18420"/>
        <label>3</label>
    </ligand>
</feature>
<feature type="binding site" evidence="1">
    <location>
        <position position="50"/>
    </location>
    <ligand>
        <name>Mg(2+)</name>
        <dbReference type="ChEBI" id="CHEBI:18420"/>
        <label>1</label>
    </ligand>
</feature>
<comment type="pathway">
    <text evidence="1">Cofactor biosynthesis; thiamine diphosphate biosynthesis; thiamine diphosphate from thiamine phosphate: step 1/1.</text>
</comment>
<dbReference type="Pfam" id="PF02769">
    <property type="entry name" value="AIRS_C"/>
    <property type="match status" value="1"/>
</dbReference>
<dbReference type="Proteomes" id="UP001272515">
    <property type="component" value="Unassembled WGS sequence"/>
</dbReference>
<evidence type="ECO:0000259" key="3">
    <source>
        <dbReference type="Pfam" id="PF02769"/>
    </source>
</evidence>
<feature type="binding site" evidence="1">
    <location>
        <begin position="126"/>
        <end position="127"/>
    </location>
    <ligand>
        <name>ATP</name>
        <dbReference type="ChEBI" id="CHEBI:30616"/>
    </ligand>
</feature>
<feature type="binding site" evidence="1">
    <location>
        <position position="109"/>
    </location>
    <ligand>
        <name>ATP</name>
        <dbReference type="ChEBI" id="CHEBI:30616"/>
    </ligand>
</feature>
<dbReference type="Gene3D" id="3.90.650.10">
    <property type="entry name" value="PurM-like C-terminal domain"/>
    <property type="match status" value="1"/>
</dbReference>
<comment type="caution">
    <text evidence="4">The sequence shown here is derived from an EMBL/GenBank/DDBJ whole genome shotgun (WGS) entry which is preliminary data.</text>
</comment>
<evidence type="ECO:0000313" key="5">
    <source>
        <dbReference type="Proteomes" id="UP001272515"/>
    </source>
</evidence>
<protein>
    <recommendedName>
        <fullName evidence="1">Thiamine-monophosphate kinase</fullName>
        <shortName evidence="1">TMP kinase</shortName>
        <shortName evidence="1">Thiamine-phosphate kinase</shortName>
        <ecNumber evidence="1">2.7.4.16</ecNumber>
    </recommendedName>
</protein>
<comment type="miscellaneous">
    <text evidence="1">Reaction mechanism of ThiL seems to utilize a direct, inline transfer of the gamma-phosphate of ATP to TMP rather than a phosphorylated enzyme intermediate.</text>
</comment>
<comment type="function">
    <text evidence="1">Catalyzes the ATP-dependent phosphorylation of thiamine-monophosphate (TMP) to form thiamine-pyrophosphate (TPP), the active form of vitamin B1.</text>
</comment>
<dbReference type="PANTHER" id="PTHR30270:SF0">
    <property type="entry name" value="THIAMINE-MONOPHOSPHATE KINASE"/>
    <property type="match status" value="1"/>
</dbReference>
<dbReference type="NCBIfam" id="TIGR01379">
    <property type="entry name" value="thiL"/>
    <property type="match status" value="1"/>
</dbReference>
<name>A0ABU3Z7L2_9FIRM</name>
<proteinExistence type="inferred from homology"/>
<evidence type="ECO:0000259" key="2">
    <source>
        <dbReference type="Pfam" id="PF00586"/>
    </source>
</evidence>
<keyword evidence="1 4" id="KW-0808">Transferase</keyword>
<dbReference type="RefSeq" id="WP_295188164.1">
    <property type="nucleotide sequence ID" value="NZ_JAWJZA010000001.1"/>
</dbReference>
<dbReference type="PIRSF" id="PIRSF005303">
    <property type="entry name" value="Thiam_monoph_kin"/>
    <property type="match status" value="1"/>
</dbReference>
<dbReference type="SUPFAM" id="SSF55326">
    <property type="entry name" value="PurM N-terminal domain-like"/>
    <property type="match status" value="1"/>
</dbReference>
<feature type="domain" description="PurM-like N-terminal" evidence="2">
    <location>
        <begin position="31"/>
        <end position="145"/>
    </location>
</feature>
<evidence type="ECO:0000313" key="4">
    <source>
        <dbReference type="EMBL" id="MDV5087904.1"/>
    </source>
</evidence>
<feature type="binding site" evidence="1">
    <location>
        <position position="127"/>
    </location>
    <ligand>
        <name>Mg(2+)</name>
        <dbReference type="ChEBI" id="CHEBI:18420"/>
        <label>1</label>
    </ligand>
</feature>
<dbReference type="GO" id="GO:0009030">
    <property type="term" value="F:thiamine-phosphate kinase activity"/>
    <property type="evidence" value="ECO:0007669"/>
    <property type="project" value="UniProtKB-EC"/>
</dbReference>
<keyword evidence="1" id="KW-0067">ATP-binding</keyword>
<comment type="caution">
    <text evidence="1">Lacks conserved residue(s) required for the propagation of feature annotation.</text>
</comment>
<dbReference type="InterPro" id="IPR010918">
    <property type="entry name" value="PurM-like_C_dom"/>
</dbReference>
<feature type="binding site" evidence="1">
    <location>
        <position position="79"/>
    </location>
    <ligand>
        <name>Mg(2+)</name>
        <dbReference type="ChEBI" id="CHEBI:18420"/>
        <label>3</label>
    </ligand>
</feature>
<evidence type="ECO:0000256" key="1">
    <source>
        <dbReference type="HAMAP-Rule" id="MF_02128"/>
    </source>
</evidence>
<feature type="binding site" evidence="1">
    <location>
        <position position="50"/>
    </location>
    <ligand>
        <name>Mg(2+)</name>
        <dbReference type="ChEBI" id="CHEBI:18420"/>
        <label>2</label>
    </ligand>
</feature>
<gene>
    <name evidence="1 4" type="primary">thiL</name>
    <name evidence="4" type="ORF">RVY80_03455</name>
</gene>
<keyword evidence="5" id="KW-1185">Reference proteome</keyword>
<dbReference type="InterPro" id="IPR006283">
    <property type="entry name" value="ThiL-like"/>
</dbReference>
<sequence>MQLQDIGEFNFIDSINSDVINDASTVVTGIGDDCAIYKANPEMEQLVSIDTMVEEIHFSLRYMTPYDVGYRLMTANLSDIAAMGGIPRQVVLSVAAPKALDVAILDEFYKGIKDQCKLHHVNILGGDTVSSQEGIVLTVTIIGEVPRGTAVLRSGARPGDIVGVTNYVGYAATGLGALSYGYDGYDMTILGHQRPDPQIELGQALRMHGVTSMNDISDGLASELHEIAKASGVNIVIDEQIVPLHEETYTLAKSLGTRPVDYALYGGEDFQLVFTAPKELEDTLKKIGQITIIGQVLEGNNIVQMVTKERKIETLEARGYNHFGN</sequence>
<dbReference type="EMBL" id="JAWJZB010000003">
    <property type="protein sequence ID" value="MDV5087904.1"/>
    <property type="molecule type" value="Genomic_DNA"/>
</dbReference>
<dbReference type="HAMAP" id="MF_02128">
    <property type="entry name" value="TMP_kinase"/>
    <property type="match status" value="1"/>
</dbReference>
<comment type="catalytic activity">
    <reaction evidence="1">
        <text>thiamine phosphate + ATP = thiamine diphosphate + ADP</text>
        <dbReference type="Rhea" id="RHEA:15913"/>
        <dbReference type="ChEBI" id="CHEBI:30616"/>
        <dbReference type="ChEBI" id="CHEBI:37575"/>
        <dbReference type="ChEBI" id="CHEBI:58937"/>
        <dbReference type="ChEBI" id="CHEBI:456216"/>
        <dbReference type="EC" id="2.7.4.16"/>
    </reaction>
</comment>
<dbReference type="SUPFAM" id="SSF56042">
    <property type="entry name" value="PurM C-terminal domain-like"/>
    <property type="match status" value="1"/>
</dbReference>
<dbReference type="Pfam" id="PF00586">
    <property type="entry name" value="AIRS"/>
    <property type="match status" value="1"/>
</dbReference>
<dbReference type="InterPro" id="IPR036921">
    <property type="entry name" value="PurM-like_N_sf"/>
</dbReference>
<feature type="binding site" evidence="1">
    <location>
        <position position="33"/>
    </location>
    <ligand>
        <name>Mg(2+)</name>
        <dbReference type="ChEBI" id="CHEBI:18420"/>
        <label>3</label>
    </ligand>
</feature>
<reference evidence="4 5" key="1">
    <citation type="submission" date="2023-10" db="EMBL/GenBank/DDBJ databases">
        <title>Veillonella sp. nov., isolated from a pig farm feces dump.</title>
        <authorList>
            <person name="Chang Y.-H."/>
        </authorList>
    </citation>
    <scope>NUCLEOTIDE SEQUENCE [LARGE SCALE GENOMIC DNA]</scope>
    <source>
        <strain evidence="4 5">YH-vei2233</strain>
    </source>
</reference>
<keyword evidence="1" id="KW-0784">Thiamine biosynthesis</keyword>
<feature type="binding site" evidence="1">
    <location>
        <position position="48"/>
    </location>
    <ligand>
        <name>Mg(2+)</name>
        <dbReference type="ChEBI" id="CHEBI:18420"/>
        <label>4</label>
    </ligand>
</feature>
<dbReference type="InterPro" id="IPR036676">
    <property type="entry name" value="PurM-like_C_sf"/>
</dbReference>
<dbReference type="Gene3D" id="3.30.1330.10">
    <property type="entry name" value="PurM-like, N-terminal domain"/>
    <property type="match status" value="1"/>
</dbReference>
<organism evidence="4 5">
    <name type="scientific">Veillonella absiana</name>
    <dbReference type="NCBI Taxonomy" id="3079305"/>
    <lineage>
        <taxon>Bacteria</taxon>
        <taxon>Bacillati</taxon>
        <taxon>Bacillota</taxon>
        <taxon>Negativicutes</taxon>
        <taxon>Veillonellales</taxon>
        <taxon>Veillonellaceae</taxon>
        <taxon>Veillonella</taxon>
    </lineage>
</organism>
<keyword evidence="1" id="KW-0479">Metal-binding</keyword>
<feature type="binding site" evidence="1">
    <location>
        <position position="33"/>
    </location>
    <ligand>
        <name>Mg(2+)</name>
        <dbReference type="ChEBI" id="CHEBI:18420"/>
        <label>4</label>
    </ligand>
</feature>
<accession>A0ABU3Z7L2</accession>
<dbReference type="CDD" id="cd02194">
    <property type="entry name" value="ThiL"/>
    <property type="match status" value="1"/>
</dbReference>
<dbReference type="EC" id="2.7.4.16" evidence="1"/>
<feature type="binding site" evidence="1">
    <location>
        <position position="268"/>
    </location>
    <ligand>
        <name>substrate</name>
    </ligand>
</feature>
<feature type="binding site" evidence="1">
    <location>
        <position position="217"/>
    </location>
    <ligand>
        <name>ATP</name>
        <dbReference type="ChEBI" id="CHEBI:30616"/>
    </ligand>
</feature>
<feature type="binding site" evidence="1">
    <location>
        <position position="57"/>
    </location>
    <ligand>
        <name>substrate</name>
    </ligand>
</feature>
<dbReference type="PANTHER" id="PTHR30270">
    <property type="entry name" value="THIAMINE-MONOPHOSPHATE KINASE"/>
    <property type="match status" value="1"/>
</dbReference>
<feature type="binding site" evidence="1">
    <location>
        <position position="79"/>
    </location>
    <ligand>
        <name>Mg(2+)</name>
        <dbReference type="ChEBI" id="CHEBI:18420"/>
        <label>4</label>
    </ligand>
</feature>
<feature type="binding site" evidence="1">
    <location>
        <position position="153"/>
    </location>
    <ligand>
        <name>ATP</name>
        <dbReference type="ChEBI" id="CHEBI:30616"/>
    </ligand>
</feature>